<protein>
    <submittedName>
        <fullName evidence="1">Uncharacterized protein</fullName>
    </submittedName>
</protein>
<reference evidence="1" key="1">
    <citation type="journal article" date="2020" name="Fungal Divers.">
        <title>Resolving the Mortierellaceae phylogeny through synthesis of multi-gene phylogenetics and phylogenomics.</title>
        <authorList>
            <person name="Vandepol N."/>
            <person name="Liber J."/>
            <person name="Desiro A."/>
            <person name="Na H."/>
            <person name="Kennedy M."/>
            <person name="Barry K."/>
            <person name="Grigoriev I.V."/>
            <person name="Miller A.N."/>
            <person name="O'Donnell K."/>
            <person name="Stajich J.E."/>
            <person name="Bonito G."/>
        </authorList>
    </citation>
    <scope>NUCLEOTIDE SEQUENCE</scope>
    <source>
        <strain evidence="1">MES-2147</strain>
    </source>
</reference>
<dbReference type="Proteomes" id="UP000749646">
    <property type="component" value="Unassembled WGS sequence"/>
</dbReference>
<evidence type="ECO:0000313" key="2">
    <source>
        <dbReference type="Proteomes" id="UP000749646"/>
    </source>
</evidence>
<dbReference type="SUPFAM" id="SSF52047">
    <property type="entry name" value="RNI-like"/>
    <property type="match status" value="1"/>
</dbReference>
<proteinExistence type="predicted"/>
<name>A0A9P6JFY5_9FUNG</name>
<comment type="caution">
    <text evidence="1">The sequence shown here is derived from an EMBL/GenBank/DDBJ whole genome shotgun (WGS) entry which is preliminary data.</text>
</comment>
<dbReference type="Gene3D" id="3.80.10.10">
    <property type="entry name" value="Ribonuclease Inhibitor"/>
    <property type="match status" value="1"/>
</dbReference>
<dbReference type="InterPro" id="IPR032675">
    <property type="entry name" value="LRR_dom_sf"/>
</dbReference>
<organism evidence="1 2">
    <name type="scientific">Modicella reniformis</name>
    <dbReference type="NCBI Taxonomy" id="1440133"/>
    <lineage>
        <taxon>Eukaryota</taxon>
        <taxon>Fungi</taxon>
        <taxon>Fungi incertae sedis</taxon>
        <taxon>Mucoromycota</taxon>
        <taxon>Mortierellomycotina</taxon>
        <taxon>Mortierellomycetes</taxon>
        <taxon>Mortierellales</taxon>
        <taxon>Mortierellaceae</taxon>
        <taxon>Modicella</taxon>
    </lineage>
</organism>
<gene>
    <name evidence="1" type="ORF">BGZ65_010206</name>
</gene>
<keyword evidence="2" id="KW-1185">Reference proteome</keyword>
<dbReference type="OrthoDB" id="2354556at2759"/>
<dbReference type="AlphaFoldDB" id="A0A9P6JFY5"/>
<sequence>MLQLNPSITGLFLDGADEYLTGTAWKVVSELVHLDYMRMGTMVIGTSSVDDFWRACANSEAVDLMEITIEKIGRLRDMTFPKIRLLTLSRLEGLNEWDQFHWIRRCPNMEDLEWECLEGDNELLEEFSQCVAAGGWPKLERLRLHGDAEDETIATILGGLPKATRLGFEGSCFGVCGFKALERHLCKIVSLDLSNCCELTSLMVRDILCSSPLLEHLDVDIVFADDIVQGKPWVCLSLTSLLIQVGFRGGGGGGGGEGEGGGDEEEEDLHPLIFDRLSQLSKLEYLTINDIGRVTESMKPENIVEGLDFRLKRGLGVLSRLKRVREVNFRGNGQYMEMEEVDWMLKHWKRLEFVSGLEPADPDVEAK</sequence>
<evidence type="ECO:0000313" key="1">
    <source>
        <dbReference type="EMBL" id="KAF9971791.1"/>
    </source>
</evidence>
<accession>A0A9P6JFY5</accession>
<dbReference type="EMBL" id="JAAAHW010004757">
    <property type="protein sequence ID" value="KAF9971791.1"/>
    <property type="molecule type" value="Genomic_DNA"/>
</dbReference>
<feature type="non-terminal residue" evidence="1">
    <location>
        <position position="367"/>
    </location>
</feature>